<name>A0ABU3CFR2_9FLAO</name>
<dbReference type="EMBL" id="JAVRHO010000001">
    <property type="protein sequence ID" value="MDT0645164.1"/>
    <property type="molecule type" value="Genomic_DNA"/>
</dbReference>
<feature type="transmembrane region" description="Helical" evidence="2">
    <location>
        <begin position="6"/>
        <end position="30"/>
    </location>
</feature>
<dbReference type="InterPro" id="IPR011989">
    <property type="entry name" value="ARM-like"/>
</dbReference>
<dbReference type="Proteomes" id="UP001245285">
    <property type="component" value="Unassembled WGS sequence"/>
</dbReference>
<keyword evidence="4" id="KW-1185">Reference proteome</keyword>
<dbReference type="Pfam" id="PF02985">
    <property type="entry name" value="HEAT"/>
    <property type="match status" value="1"/>
</dbReference>
<keyword evidence="2" id="KW-1133">Transmembrane helix</keyword>
<evidence type="ECO:0000313" key="4">
    <source>
        <dbReference type="Proteomes" id="UP001245285"/>
    </source>
</evidence>
<evidence type="ECO:0000256" key="1">
    <source>
        <dbReference type="ARBA" id="ARBA00022737"/>
    </source>
</evidence>
<dbReference type="Gene3D" id="1.25.10.10">
    <property type="entry name" value="Leucine-rich Repeat Variant"/>
    <property type="match status" value="1"/>
</dbReference>
<evidence type="ECO:0008006" key="5">
    <source>
        <dbReference type="Google" id="ProtNLM"/>
    </source>
</evidence>
<organism evidence="3 4">
    <name type="scientific">Autumnicola lenta</name>
    <dbReference type="NCBI Taxonomy" id="3075593"/>
    <lineage>
        <taxon>Bacteria</taxon>
        <taxon>Pseudomonadati</taxon>
        <taxon>Bacteroidota</taxon>
        <taxon>Flavobacteriia</taxon>
        <taxon>Flavobacteriales</taxon>
        <taxon>Flavobacteriaceae</taxon>
        <taxon>Autumnicola</taxon>
    </lineage>
</organism>
<protein>
    <recommendedName>
        <fullName evidence="5">HEAT repeat domain-containing protein</fullName>
    </recommendedName>
</protein>
<keyword evidence="2" id="KW-0472">Membrane</keyword>
<proteinExistence type="predicted"/>
<dbReference type="InterPro" id="IPR016024">
    <property type="entry name" value="ARM-type_fold"/>
</dbReference>
<evidence type="ECO:0000256" key="2">
    <source>
        <dbReference type="SAM" id="Phobius"/>
    </source>
</evidence>
<dbReference type="InterPro" id="IPR000357">
    <property type="entry name" value="HEAT"/>
</dbReference>
<dbReference type="RefSeq" id="WP_311493314.1">
    <property type="nucleotide sequence ID" value="NZ_JAVRHO010000001.1"/>
</dbReference>
<comment type="caution">
    <text evidence="3">The sequence shown here is derived from an EMBL/GenBank/DDBJ whole genome shotgun (WGS) entry which is preliminary data.</text>
</comment>
<keyword evidence="2" id="KW-0812">Transmembrane</keyword>
<dbReference type="SUPFAM" id="SSF48371">
    <property type="entry name" value="ARM repeat"/>
    <property type="match status" value="1"/>
</dbReference>
<gene>
    <name evidence="3" type="ORF">RM545_00545</name>
</gene>
<sequence>MDIAVLILILKVGLLILILLWISISFTMVYRRRRSRKLRLIENTFAEVVSNYLYPDKENPVSLVEIQRLMRKIGIRESRMKNVQYLIALMIRTQRSILGKNHDRLKQLYGQIPPFRASISKVRTYGWYNKACGIREIYEMNQTQYLQEIIPLRNHKNLYVRREAQIALVVFLGWESLRFIPYLKKKVTRWQQIKIVEKLYDLYREPQVESLRKIYGSDRVFAKQLIMRIIRKYGLESEIDYILSHLDHSNYEVREAAIYCLNSFKVTTKIEEIKNFFHRIPVVSQQRQLIDYIFENSQIDLDFYMDLLRTSNDEIKLKAAEILWNSGYKEKVQEFYLQQYSNTGVYAE</sequence>
<keyword evidence="1" id="KW-0677">Repeat</keyword>
<accession>A0ABU3CFR2</accession>
<reference evidence="3 4" key="1">
    <citation type="submission" date="2023-09" db="EMBL/GenBank/DDBJ databases">
        <authorList>
            <person name="Rey-Velasco X."/>
        </authorList>
    </citation>
    <scope>NUCLEOTIDE SEQUENCE [LARGE SCALE GENOMIC DNA]</scope>
    <source>
        <strain evidence="3 4">F260</strain>
    </source>
</reference>
<evidence type="ECO:0000313" key="3">
    <source>
        <dbReference type="EMBL" id="MDT0645164.1"/>
    </source>
</evidence>